<organism evidence="1 2">
    <name type="scientific">Flavobacterium chuncheonense</name>
    <dbReference type="NCBI Taxonomy" id="2026653"/>
    <lineage>
        <taxon>Bacteria</taxon>
        <taxon>Pseudomonadati</taxon>
        <taxon>Bacteroidota</taxon>
        <taxon>Flavobacteriia</taxon>
        <taxon>Flavobacteriales</taxon>
        <taxon>Flavobacteriaceae</taxon>
        <taxon>Flavobacterium</taxon>
    </lineage>
</organism>
<name>A0ABW5YNT0_9FLAO</name>
<accession>A0ABW5YNT0</accession>
<dbReference type="EMBL" id="JBHUPC010000017">
    <property type="protein sequence ID" value="MFD2892672.1"/>
    <property type="molecule type" value="Genomic_DNA"/>
</dbReference>
<protein>
    <recommendedName>
        <fullName evidence="3">Lipoprotein</fullName>
    </recommendedName>
</protein>
<dbReference type="RefSeq" id="WP_379812379.1">
    <property type="nucleotide sequence ID" value="NZ_JBHUPC010000017.1"/>
</dbReference>
<gene>
    <name evidence="1" type="ORF">ACFS5J_11690</name>
</gene>
<evidence type="ECO:0008006" key="3">
    <source>
        <dbReference type="Google" id="ProtNLM"/>
    </source>
</evidence>
<proteinExistence type="predicted"/>
<dbReference type="Proteomes" id="UP001597534">
    <property type="component" value="Unassembled WGS sequence"/>
</dbReference>
<sequence length="252" mass="29793">MINKILNTTTLILLAILFTNCNSKSHNFPPIEKRYWTVEDFENAVNEIMYNYKDDEELPTFNNVETAPILNKILDTENFKVILLDNELGLKYKSEVGEKFFETWRNINNRYSDLDRKDKYIYENEHIAVNNFGLELQLHYFKIGNEEIINRTEDPNSKKIKDILDSNINTLINNYILHLDEINNENSYSDIGKKQLAERIDKYFSMLVNEYPNSDFNNLKRKSELFLKKTNTAEIKNSLEKLINLIDSKNKN</sequence>
<evidence type="ECO:0000313" key="1">
    <source>
        <dbReference type="EMBL" id="MFD2892672.1"/>
    </source>
</evidence>
<comment type="caution">
    <text evidence="1">The sequence shown here is derived from an EMBL/GenBank/DDBJ whole genome shotgun (WGS) entry which is preliminary data.</text>
</comment>
<reference evidence="2" key="1">
    <citation type="journal article" date="2019" name="Int. J. Syst. Evol. Microbiol.">
        <title>The Global Catalogue of Microorganisms (GCM) 10K type strain sequencing project: providing services to taxonomists for standard genome sequencing and annotation.</title>
        <authorList>
            <consortium name="The Broad Institute Genomics Platform"/>
            <consortium name="The Broad Institute Genome Sequencing Center for Infectious Disease"/>
            <person name="Wu L."/>
            <person name="Ma J."/>
        </authorList>
    </citation>
    <scope>NUCLEOTIDE SEQUENCE [LARGE SCALE GENOMIC DNA]</scope>
    <source>
        <strain evidence="2">KCTC 22671</strain>
    </source>
</reference>
<keyword evidence="2" id="KW-1185">Reference proteome</keyword>
<evidence type="ECO:0000313" key="2">
    <source>
        <dbReference type="Proteomes" id="UP001597534"/>
    </source>
</evidence>